<feature type="transmembrane region" description="Helical" evidence="6">
    <location>
        <begin position="21"/>
        <end position="40"/>
    </location>
</feature>
<evidence type="ECO:0000256" key="6">
    <source>
        <dbReference type="SAM" id="Phobius"/>
    </source>
</evidence>
<keyword evidence="6" id="KW-1133">Transmembrane helix</keyword>
<evidence type="ECO:0000256" key="1">
    <source>
        <dbReference type="ARBA" id="ARBA00004606"/>
    </source>
</evidence>
<evidence type="ECO:0000256" key="5">
    <source>
        <dbReference type="ARBA" id="ARBA00023180"/>
    </source>
</evidence>
<dbReference type="EMBL" id="RCHU01000888">
    <property type="protein sequence ID" value="TKR90338.1"/>
    <property type="molecule type" value="Genomic_DNA"/>
</dbReference>
<dbReference type="STRING" id="43335.A0A4U5P2J3"/>
<comment type="caution">
    <text evidence="7">The sequence shown here is derived from an EMBL/GenBank/DDBJ whole genome shotgun (WGS) entry which is preliminary data.</text>
</comment>
<protein>
    <submittedName>
        <fullName evidence="7">Uncharacterized protein</fullName>
    </submittedName>
</protein>
<accession>A0A4U5P2J3</accession>
<sequence>MKDTDDQQLRPQTSWKLQTHLQNFIFYLLVFGCGLAFGIARTSYIRDISFNFQLDQFSNNRTNTSLSNSSSSSPFITIDGNRTGRIGLEEFLRAPNVSHDMNEEELLWRASMVPRLPNYPFQLVPKVAFLFLTKGPLPLAPLWNLFFKGHQGLYSIFVHSNPSFNGNYTDEEDSVFRGRKIPSKEVQWGKFSMVEAERRLLANALLDFSNQRFVLLSESCIPLFNFSTIYSYLMGSTTTFIEVYDLPGPVGRGRYNHRMRPVIQLDKWRKGSQWVEMDRQLAVEVVSDRKYFPTFQKFCKVSCYSDEHYLPTFVNMKYRKKNSNRSLTWVDWSRGGPHPRKFGRLDITVDFLERLRKWSRCENNGRWTNICYLFARKFTPVALDRLMRFAPKVMQF</sequence>
<evidence type="ECO:0000256" key="4">
    <source>
        <dbReference type="ARBA" id="ARBA00023136"/>
    </source>
</evidence>
<keyword evidence="6" id="KW-0812">Transmembrane</keyword>
<gene>
    <name evidence="7" type="ORF">D5086_0000234530</name>
</gene>
<dbReference type="PANTHER" id="PTHR31042:SF131">
    <property type="entry name" value="CORE-2_I-BRANCHING BETA-1,6-N-ACETYLGLUCOSAMINYLTRANSFERASE FAMILY PROTEIN"/>
    <property type="match status" value="1"/>
</dbReference>
<keyword evidence="5" id="KW-0325">Glycoprotein</keyword>
<evidence type="ECO:0000313" key="7">
    <source>
        <dbReference type="EMBL" id="TKR90338.1"/>
    </source>
</evidence>
<dbReference type="InterPro" id="IPR044174">
    <property type="entry name" value="BC10-like"/>
</dbReference>
<evidence type="ECO:0000256" key="3">
    <source>
        <dbReference type="ARBA" id="ARBA00022679"/>
    </source>
</evidence>
<dbReference type="AlphaFoldDB" id="A0A4U5P2J3"/>
<reference evidence="7" key="1">
    <citation type="submission" date="2018-10" db="EMBL/GenBank/DDBJ databases">
        <title>Population genomic analysis revealed the cold adaptation of white poplar.</title>
        <authorList>
            <person name="Liu Y.-J."/>
        </authorList>
    </citation>
    <scope>NUCLEOTIDE SEQUENCE [LARGE SCALE GENOMIC DNA]</scope>
    <source>
        <strain evidence="7">PAL-ZL1</strain>
    </source>
</reference>
<keyword evidence="3" id="KW-0808">Transferase</keyword>
<name>A0A4U5P2J3_POPAL</name>
<dbReference type="GO" id="GO:0016757">
    <property type="term" value="F:glycosyltransferase activity"/>
    <property type="evidence" value="ECO:0007669"/>
    <property type="project" value="UniProtKB-KW"/>
</dbReference>
<keyword evidence="2" id="KW-0328">Glycosyltransferase</keyword>
<dbReference type="Pfam" id="PF02485">
    <property type="entry name" value="Branch"/>
    <property type="match status" value="1"/>
</dbReference>
<dbReference type="InterPro" id="IPR003406">
    <property type="entry name" value="Glyco_trans_14"/>
</dbReference>
<evidence type="ECO:0000256" key="2">
    <source>
        <dbReference type="ARBA" id="ARBA00022676"/>
    </source>
</evidence>
<dbReference type="InterPro" id="IPR018247">
    <property type="entry name" value="EF_Hand_1_Ca_BS"/>
</dbReference>
<comment type="subcellular location">
    <subcellularLocation>
        <location evidence="1">Membrane</location>
        <topology evidence="1">Single-pass type II membrane protein</topology>
    </subcellularLocation>
</comment>
<organism evidence="7">
    <name type="scientific">Populus alba</name>
    <name type="common">White poplar</name>
    <dbReference type="NCBI Taxonomy" id="43335"/>
    <lineage>
        <taxon>Eukaryota</taxon>
        <taxon>Viridiplantae</taxon>
        <taxon>Streptophyta</taxon>
        <taxon>Embryophyta</taxon>
        <taxon>Tracheophyta</taxon>
        <taxon>Spermatophyta</taxon>
        <taxon>Magnoliopsida</taxon>
        <taxon>eudicotyledons</taxon>
        <taxon>Gunneridae</taxon>
        <taxon>Pentapetalae</taxon>
        <taxon>rosids</taxon>
        <taxon>fabids</taxon>
        <taxon>Malpighiales</taxon>
        <taxon>Salicaceae</taxon>
        <taxon>Saliceae</taxon>
        <taxon>Populus</taxon>
    </lineage>
</organism>
<keyword evidence="4 6" id="KW-0472">Membrane</keyword>
<dbReference type="PROSITE" id="PS51257">
    <property type="entry name" value="PROKAR_LIPOPROTEIN"/>
    <property type="match status" value="1"/>
</dbReference>
<dbReference type="PROSITE" id="PS00018">
    <property type="entry name" value="EF_HAND_1"/>
    <property type="match status" value="1"/>
</dbReference>
<proteinExistence type="predicted"/>
<dbReference type="GO" id="GO:0016020">
    <property type="term" value="C:membrane"/>
    <property type="evidence" value="ECO:0007669"/>
    <property type="project" value="UniProtKB-SubCell"/>
</dbReference>
<dbReference type="PANTHER" id="PTHR31042">
    <property type="entry name" value="CORE-2/I-BRANCHING BETA-1,6-N-ACETYLGLUCOSAMINYLTRANSFERASE FAMILY PROTEIN-RELATED"/>
    <property type="match status" value="1"/>
</dbReference>